<dbReference type="EMBL" id="PVTE01000005">
    <property type="protein sequence ID" value="PRY42005.1"/>
    <property type="molecule type" value="Genomic_DNA"/>
</dbReference>
<sequence>MKIYFHSFMNHLFLTILLTVASITGLLAQSAPATGGEAYTINGQIRGVADTTCVLAHYYGTTQYIPKDTARTDREGRMVFTGTKPLPEGLYLLVTPKNGYVEFLIDSDQNFSFATDTAGIVKNMKITGSKENELFYGYQQGLNKLYEEAKVLGQQKKPGDAAANADVDKKMADLQKRAQVERDQFFTNNKNSFAVKIIKAASEPEVPTAPKAANGRPDSVWVFNYFKKHFWDDYDFSDERFVRTNILQRKLDRYIKELTVQNPDSLVKEADYVVAKAQAGKNKDVTSYVIYYITSQYERPKVVGTDGLFVHMFEKYYKTGIMPVSDSSTLKSIGERVATLKPLLVGKTLPAPMVSDTLNRPINFQTIKADYTVVYFYDPHCGHCRESAPALKKFADSNKGKGVEVMAIAIEQTPAEWKKFIREFKLGNVINGYDYKHQTDFRTRFDVWTTPTVYVLDKQKKIIARKLPPEQLEDFVQFHKKQQAATAKAPVATTKAATKK</sequence>
<comment type="caution">
    <text evidence="7">The sequence shown here is derived from an EMBL/GenBank/DDBJ whole genome shotgun (WGS) entry which is preliminary data.</text>
</comment>
<dbReference type="PROSITE" id="PS51352">
    <property type="entry name" value="THIOREDOXIN_2"/>
    <property type="match status" value="1"/>
</dbReference>
<evidence type="ECO:0000256" key="4">
    <source>
        <dbReference type="ARBA" id="ARBA00023284"/>
    </source>
</evidence>
<keyword evidence="3" id="KW-1015">Disulfide bond</keyword>
<keyword evidence="5" id="KW-0732">Signal</keyword>
<dbReference type="GO" id="GO:0030313">
    <property type="term" value="C:cell envelope"/>
    <property type="evidence" value="ECO:0007669"/>
    <property type="project" value="UniProtKB-SubCell"/>
</dbReference>
<dbReference type="InterPro" id="IPR025380">
    <property type="entry name" value="DUF4369"/>
</dbReference>
<proteinExistence type="predicted"/>
<dbReference type="InterPro" id="IPR033395">
    <property type="entry name" value="DUF5106"/>
</dbReference>
<evidence type="ECO:0000259" key="6">
    <source>
        <dbReference type="PROSITE" id="PS51352"/>
    </source>
</evidence>
<gene>
    <name evidence="7" type="ORF">CLV58_105208</name>
</gene>
<dbReference type="InterPro" id="IPR036249">
    <property type="entry name" value="Thioredoxin-like_sf"/>
</dbReference>
<comment type="subcellular location">
    <subcellularLocation>
        <location evidence="1">Cell envelope</location>
    </subcellularLocation>
</comment>
<feature type="domain" description="Thioredoxin" evidence="6">
    <location>
        <begin position="343"/>
        <end position="484"/>
    </location>
</feature>
<dbReference type="PANTHER" id="PTHR42852:SF6">
    <property type="entry name" value="THIOL:DISULFIDE INTERCHANGE PROTEIN DSBE"/>
    <property type="match status" value="1"/>
</dbReference>
<protein>
    <submittedName>
        <fullName evidence="7">Protein-disulfide isomerase</fullName>
    </submittedName>
</protein>
<dbReference type="PANTHER" id="PTHR42852">
    <property type="entry name" value="THIOL:DISULFIDE INTERCHANGE PROTEIN DSBE"/>
    <property type="match status" value="1"/>
</dbReference>
<organism evidence="7 8">
    <name type="scientific">Spirosoma oryzae</name>
    <dbReference type="NCBI Taxonomy" id="1469603"/>
    <lineage>
        <taxon>Bacteria</taxon>
        <taxon>Pseudomonadati</taxon>
        <taxon>Bacteroidota</taxon>
        <taxon>Cytophagia</taxon>
        <taxon>Cytophagales</taxon>
        <taxon>Cytophagaceae</taxon>
        <taxon>Spirosoma</taxon>
    </lineage>
</organism>
<dbReference type="InterPro" id="IPR013766">
    <property type="entry name" value="Thioredoxin_domain"/>
</dbReference>
<dbReference type="GO" id="GO:0016853">
    <property type="term" value="F:isomerase activity"/>
    <property type="evidence" value="ECO:0007669"/>
    <property type="project" value="UniProtKB-KW"/>
</dbReference>
<dbReference type="Proteomes" id="UP000238375">
    <property type="component" value="Unassembled WGS sequence"/>
</dbReference>
<keyword evidence="4" id="KW-0676">Redox-active center</keyword>
<reference evidence="7 8" key="1">
    <citation type="submission" date="2018-03" db="EMBL/GenBank/DDBJ databases">
        <title>Genomic Encyclopedia of Archaeal and Bacterial Type Strains, Phase II (KMG-II): from individual species to whole genera.</title>
        <authorList>
            <person name="Goeker M."/>
        </authorList>
    </citation>
    <scope>NUCLEOTIDE SEQUENCE [LARGE SCALE GENOMIC DNA]</scope>
    <source>
        <strain evidence="7 8">DSM 28354</strain>
    </source>
</reference>
<evidence type="ECO:0000256" key="2">
    <source>
        <dbReference type="ARBA" id="ARBA00022748"/>
    </source>
</evidence>
<evidence type="ECO:0000313" key="8">
    <source>
        <dbReference type="Proteomes" id="UP000238375"/>
    </source>
</evidence>
<keyword evidence="8" id="KW-1185">Reference proteome</keyword>
<keyword evidence="2" id="KW-0201">Cytochrome c-type biogenesis</keyword>
<dbReference type="Gene3D" id="3.40.30.10">
    <property type="entry name" value="Glutaredoxin"/>
    <property type="match status" value="1"/>
</dbReference>
<dbReference type="SUPFAM" id="SSF52833">
    <property type="entry name" value="Thioredoxin-like"/>
    <property type="match status" value="1"/>
</dbReference>
<dbReference type="CDD" id="cd02966">
    <property type="entry name" value="TlpA_like_family"/>
    <property type="match status" value="1"/>
</dbReference>
<dbReference type="Pfam" id="PF17127">
    <property type="entry name" value="DUF5106"/>
    <property type="match status" value="1"/>
</dbReference>
<evidence type="ECO:0000313" key="7">
    <source>
        <dbReference type="EMBL" id="PRY42005.1"/>
    </source>
</evidence>
<dbReference type="Pfam" id="PF00578">
    <property type="entry name" value="AhpC-TSA"/>
    <property type="match status" value="1"/>
</dbReference>
<evidence type="ECO:0000256" key="3">
    <source>
        <dbReference type="ARBA" id="ARBA00023157"/>
    </source>
</evidence>
<name>A0A2T0T8L0_9BACT</name>
<evidence type="ECO:0000256" key="5">
    <source>
        <dbReference type="SAM" id="SignalP"/>
    </source>
</evidence>
<keyword evidence="7" id="KW-0413">Isomerase</keyword>
<evidence type="ECO:0000256" key="1">
    <source>
        <dbReference type="ARBA" id="ARBA00004196"/>
    </source>
</evidence>
<feature type="signal peptide" evidence="5">
    <location>
        <begin position="1"/>
        <end position="33"/>
    </location>
</feature>
<dbReference type="Pfam" id="PF14289">
    <property type="entry name" value="DUF4369"/>
    <property type="match status" value="1"/>
</dbReference>
<dbReference type="GO" id="GO:0017004">
    <property type="term" value="P:cytochrome complex assembly"/>
    <property type="evidence" value="ECO:0007669"/>
    <property type="project" value="UniProtKB-KW"/>
</dbReference>
<dbReference type="InterPro" id="IPR000866">
    <property type="entry name" value="AhpC/TSA"/>
</dbReference>
<accession>A0A2T0T8L0</accession>
<dbReference type="InterPro" id="IPR050553">
    <property type="entry name" value="Thioredoxin_ResA/DsbE_sf"/>
</dbReference>
<dbReference type="AlphaFoldDB" id="A0A2T0T8L0"/>
<feature type="chain" id="PRO_5015634840" evidence="5">
    <location>
        <begin position="34"/>
        <end position="500"/>
    </location>
</feature>